<accession>A0AAJ0D4S8</accession>
<reference evidence="1" key="1">
    <citation type="submission" date="2023-04" db="EMBL/GenBank/DDBJ databases">
        <title>Black Yeasts Isolated from many extreme environments.</title>
        <authorList>
            <person name="Coleine C."/>
            <person name="Stajich J.E."/>
            <person name="Selbmann L."/>
        </authorList>
    </citation>
    <scope>NUCLEOTIDE SEQUENCE</scope>
    <source>
        <strain evidence="1">CCFEE 5312</strain>
    </source>
</reference>
<gene>
    <name evidence="1" type="ORF">LTR09_012786</name>
</gene>
<protein>
    <submittedName>
        <fullName evidence="1">Uncharacterized protein</fullName>
    </submittedName>
</protein>
<comment type="caution">
    <text evidence="1">The sequence shown here is derived from an EMBL/GenBank/DDBJ whole genome shotgun (WGS) entry which is preliminary data.</text>
</comment>
<evidence type="ECO:0000313" key="1">
    <source>
        <dbReference type="EMBL" id="KAK3045654.1"/>
    </source>
</evidence>
<organism evidence="1 2">
    <name type="scientific">Extremus antarcticus</name>
    <dbReference type="NCBI Taxonomy" id="702011"/>
    <lineage>
        <taxon>Eukaryota</taxon>
        <taxon>Fungi</taxon>
        <taxon>Dikarya</taxon>
        <taxon>Ascomycota</taxon>
        <taxon>Pezizomycotina</taxon>
        <taxon>Dothideomycetes</taxon>
        <taxon>Dothideomycetidae</taxon>
        <taxon>Mycosphaerellales</taxon>
        <taxon>Extremaceae</taxon>
        <taxon>Extremus</taxon>
    </lineage>
</organism>
<evidence type="ECO:0000313" key="2">
    <source>
        <dbReference type="Proteomes" id="UP001271007"/>
    </source>
</evidence>
<dbReference type="EMBL" id="JAWDJX010000177">
    <property type="protein sequence ID" value="KAK3045654.1"/>
    <property type="molecule type" value="Genomic_DNA"/>
</dbReference>
<keyword evidence="2" id="KW-1185">Reference proteome</keyword>
<dbReference type="AlphaFoldDB" id="A0AAJ0D4S8"/>
<dbReference type="Proteomes" id="UP001271007">
    <property type="component" value="Unassembled WGS sequence"/>
</dbReference>
<name>A0AAJ0D4S8_9PEZI</name>
<sequence length="214" mass="24670">MEPLSANFHRAAASYSTITLFEEQHHDVDAAVLHELAKMFVRHKLHEDFGISLLHRHDDIANDLVMVHTRSLEEDRQVDRCRPEILGLRPIFPILFFLYGQREYLPYEFSAHIPKQSTQTPNKEFLEEFASFLQNRRLEDTLGLFRREGPEEHWLEQTLPQDTGTIATITALDNVVGCVATRWIFVRTEQTILVKTVADCIPTSSAGHDRPPPK</sequence>
<proteinExistence type="predicted"/>